<keyword evidence="3" id="KW-0539">Nucleus</keyword>
<feature type="region of interest" description="Disordered" evidence="4">
    <location>
        <begin position="65"/>
        <end position="89"/>
    </location>
</feature>
<name>A0A7S0PR25_9CHLO</name>
<dbReference type="SUPFAM" id="SSF52113">
    <property type="entry name" value="BRCT domain"/>
    <property type="match status" value="1"/>
</dbReference>
<evidence type="ECO:0000256" key="1">
    <source>
        <dbReference type="ARBA" id="ARBA00004123"/>
    </source>
</evidence>
<dbReference type="PANTHER" id="PTHR23196:SF1">
    <property type="entry name" value="PAX-INTERACTING PROTEIN 1"/>
    <property type="match status" value="1"/>
</dbReference>
<dbReference type="Gene3D" id="3.40.50.10190">
    <property type="entry name" value="BRCT domain"/>
    <property type="match status" value="1"/>
</dbReference>
<feature type="domain" description="BRCT" evidence="5">
    <location>
        <begin position="282"/>
        <end position="348"/>
    </location>
</feature>
<dbReference type="CDD" id="cd17744">
    <property type="entry name" value="BRCT_MDC1_rpt1"/>
    <property type="match status" value="1"/>
</dbReference>
<evidence type="ECO:0000259" key="5">
    <source>
        <dbReference type="Pfam" id="PF00533"/>
    </source>
</evidence>
<dbReference type="AlphaFoldDB" id="A0A7S0PR25"/>
<evidence type="ECO:0000256" key="3">
    <source>
        <dbReference type="ARBA" id="ARBA00023242"/>
    </source>
</evidence>
<dbReference type="GO" id="GO:0006974">
    <property type="term" value="P:DNA damage response"/>
    <property type="evidence" value="ECO:0007669"/>
    <property type="project" value="UniProtKB-KW"/>
</dbReference>
<keyword evidence="2" id="KW-0227">DNA damage</keyword>
<dbReference type="EMBL" id="HBEW01007579">
    <property type="protein sequence ID" value="CAD8587349.1"/>
    <property type="molecule type" value="Transcribed_RNA"/>
</dbReference>
<organism evidence="6">
    <name type="scientific">Ostreococcus mediterraneus</name>
    <dbReference type="NCBI Taxonomy" id="1486918"/>
    <lineage>
        <taxon>Eukaryota</taxon>
        <taxon>Viridiplantae</taxon>
        <taxon>Chlorophyta</taxon>
        <taxon>Mamiellophyceae</taxon>
        <taxon>Mamiellales</taxon>
        <taxon>Bathycoccaceae</taxon>
        <taxon>Ostreococcus</taxon>
    </lineage>
</organism>
<gene>
    <name evidence="6" type="ORF">OMED0929_LOCUS6400</name>
</gene>
<protein>
    <recommendedName>
        <fullName evidence="5">BRCT domain-containing protein</fullName>
    </recommendedName>
</protein>
<dbReference type="InterPro" id="IPR001357">
    <property type="entry name" value="BRCT_dom"/>
</dbReference>
<evidence type="ECO:0000256" key="4">
    <source>
        <dbReference type="SAM" id="MobiDB-lite"/>
    </source>
</evidence>
<comment type="subcellular location">
    <subcellularLocation>
        <location evidence="1">Nucleus</location>
    </subcellularLocation>
</comment>
<proteinExistence type="predicted"/>
<accession>A0A7S0PR25</accession>
<dbReference type="InterPro" id="IPR051579">
    <property type="entry name" value="DDR_Transcriptional_Reg"/>
</dbReference>
<dbReference type="GO" id="GO:0005634">
    <property type="term" value="C:nucleus"/>
    <property type="evidence" value="ECO:0007669"/>
    <property type="project" value="UniProtKB-SubCell"/>
</dbReference>
<reference evidence="6" key="1">
    <citation type="submission" date="2021-01" db="EMBL/GenBank/DDBJ databases">
        <authorList>
            <person name="Corre E."/>
            <person name="Pelletier E."/>
            <person name="Niang G."/>
            <person name="Scheremetjew M."/>
            <person name="Finn R."/>
            <person name="Kale V."/>
            <person name="Holt S."/>
            <person name="Cochrane G."/>
            <person name="Meng A."/>
            <person name="Brown T."/>
            <person name="Cohen L."/>
        </authorList>
    </citation>
    <scope>NUCLEOTIDE SEQUENCE</scope>
    <source>
        <strain evidence="6">Clade-D-RCC2572</strain>
    </source>
</reference>
<evidence type="ECO:0000313" key="6">
    <source>
        <dbReference type="EMBL" id="CAD8587349.1"/>
    </source>
</evidence>
<dbReference type="Pfam" id="PF00533">
    <property type="entry name" value="BRCT"/>
    <property type="match status" value="1"/>
</dbReference>
<evidence type="ECO:0000256" key="2">
    <source>
        <dbReference type="ARBA" id="ARBA00022763"/>
    </source>
</evidence>
<dbReference type="InterPro" id="IPR036420">
    <property type="entry name" value="BRCT_dom_sf"/>
</dbReference>
<dbReference type="PANTHER" id="PTHR23196">
    <property type="entry name" value="PAX TRANSCRIPTION ACTIVATION DOMAIN INTERACTING PROTEIN"/>
    <property type="match status" value="1"/>
</dbReference>
<sequence length="471" mass="50615">MDDERRRSTFGALDALWRDDIDVIGRERDVSVAAASRDGDDAPWKDAVETTTTTELLPDVVTTKEARDDNDDAQAKIGLLPDSDDDDESDIEFEETLTGGAGAWSAYHGAKVDSGEDAIAALEESERAKERARLLIEAKEMEKLNASGRPKRSVVMNAEVKVNEGVKEAPRSAPAQPEARVIAALPESDAEDDEDDVNGTRTNFNVCTTSTSKIGDKDKENRVMVAKPLKGTKRAAAPKAQTTKKKTKVVAPKVTAVVKKSDSMGKICKSAPASSKGDKALCVLLSSGFSERQTKALTKKIERLGGRTTESLREFDVFVTEAPLLRTKNVMAASLLGKPIVSAAWVEKSSKSSAFAEYAPNVVRDKKFEAAHNFTPTTGSTSTTTASTRNCFTGKSFAIWVDPKHPTGPATLPEHLKDLLVVAGARPTASFAKANLAIVISAIADPSIDNTRVFAYDDILEAFLTGSINPK</sequence>